<dbReference type="STRING" id="252740.A0A423VN74"/>
<dbReference type="Pfam" id="PF20255">
    <property type="entry name" value="DUF6606"/>
    <property type="match status" value="1"/>
</dbReference>
<evidence type="ECO:0000256" key="6">
    <source>
        <dbReference type="ARBA" id="ARBA00022807"/>
    </source>
</evidence>
<reference evidence="11 12" key="1">
    <citation type="submission" date="2015-09" db="EMBL/GenBank/DDBJ databases">
        <title>Host preference determinants of Valsa canker pathogens revealed by comparative genomics.</title>
        <authorList>
            <person name="Yin Z."/>
            <person name="Huang L."/>
        </authorList>
    </citation>
    <scope>NUCLEOTIDE SEQUENCE [LARGE SCALE GENOMIC DNA]</scope>
    <source>
        <strain evidence="11 12">YSFL</strain>
    </source>
</reference>
<feature type="domain" description="DUF3645" evidence="9">
    <location>
        <begin position="2280"/>
        <end position="2312"/>
    </location>
</feature>
<keyword evidence="12" id="KW-1185">Reference proteome</keyword>
<dbReference type="InterPro" id="IPR022099">
    <property type="entry name" value="DUF3638"/>
</dbReference>
<dbReference type="EC" id="3.4.19.12" evidence="2"/>
<dbReference type="PANTHER" id="PTHR13367:SF34">
    <property type="match status" value="1"/>
</dbReference>
<dbReference type="Pfam" id="PF12359">
    <property type="entry name" value="DUF3645"/>
    <property type="match status" value="1"/>
</dbReference>
<gene>
    <name evidence="11" type="ORF">VSDG_06674</name>
</gene>
<evidence type="ECO:0000313" key="11">
    <source>
        <dbReference type="EMBL" id="ROV92465.1"/>
    </source>
</evidence>
<accession>A0A423VN74</accession>
<evidence type="ECO:0000256" key="7">
    <source>
        <dbReference type="SAM" id="MobiDB-lite"/>
    </source>
</evidence>
<feature type="compositionally biased region" description="Basic and acidic residues" evidence="7">
    <location>
        <begin position="2745"/>
        <end position="2758"/>
    </location>
</feature>
<dbReference type="Proteomes" id="UP000284375">
    <property type="component" value="Unassembled WGS sequence"/>
</dbReference>
<evidence type="ECO:0000256" key="3">
    <source>
        <dbReference type="ARBA" id="ARBA00022670"/>
    </source>
</evidence>
<feature type="region of interest" description="Disordered" evidence="7">
    <location>
        <begin position="2730"/>
        <end position="2768"/>
    </location>
</feature>
<feature type="domain" description="DUF6606" evidence="10">
    <location>
        <begin position="14"/>
        <end position="291"/>
    </location>
</feature>
<evidence type="ECO:0000259" key="9">
    <source>
        <dbReference type="Pfam" id="PF12359"/>
    </source>
</evidence>
<comment type="caution">
    <text evidence="11">The sequence shown here is derived from an EMBL/GenBank/DDBJ whole genome shotgun (WGS) entry which is preliminary data.</text>
</comment>
<comment type="catalytic activity">
    <reaction evidence="1">
        <text>Thiol-dependent hydrolysis of ester, thioester, amide, peptide and isopeptide bonds formed by the C-terminal Gly of ubiquitin (a 76-residue protein attached to proteins as an intracellular targeting signal).</text>
        <dbReference type="EC" id="3.4.19.12"/>
    </reaction>
</comment>
<keyword evidence="4" id="KW-0833">Ubl conjugation pathway</keyword>
<evidence type="ECO:0000259" key="8">
    <source>
        <dbReference type="Pfam" id="PF12340"/>
    </source>
</evidence>
<evidence type="ECO:0000259" key="10">
    <source>
        <dbReference type="Pfam" id="PF20255"/>
    </source>
</evidence>
<keyword evidence="3" id="KW-0645">Protease</keyword>
<keyword evidence="6" id="KW-0788">Thiol protease</keyword>
<dbReference type="Pfam" id="PF12340">
    <property type="entry name" value="DUF3638"/>
    <property type="match status" value="1"/>
</dbReference>
<dbReference type="InterPro" id="IPR051346">
    <property type="entry name" value="OTU_Deubiquitinase"/>
</dbReference>
<proteinExistence type="predicted"/>
<dbReference type="InterPro" id="IPR022105">
    <property type="entry name" value="DUF3645"/>
</dbReference>
<keyword evidence="5" id="KW-0378">Hydrolase</keyword>
<dbReference type="GO" id="GO:0006508">
    <property type="term" value="P:proteolysis"/>
    <property type="evidence" value="ECO:0007669"/>
    <property type="project" value="UniProtKB-KW"/>
</dbReference>
<evidence type="ECO:0000256" key="1">
    <source>
        <dbReference type="ARBA" id="ARBA00000707"/>
    </source>
</evidence>
<name>A0A423VN74_CYTCH</name>
<evidence type="ECO:0000256" key="4">
    <source>
        <dbReference type="ARBA" id="ARBA00022786"/>
    </source>
</evidence>
<feature type="domain" description="DUF3638" evidence="8">
    <location>
        <begin position="1930"/>
        <end position="2155"/>
    </location>
</feature>
<dbReference type="PANTHER" id="PTHR13367">
    <property type="entry name" value="UBIQUITIN THIOESTERASE"/>
    <property type="match status" value="1"/>
</dbReference>
<evidence type="ECO:0000313" key="12">
    <source>
        <dbReference type="Proteomes" id="UP000284375"/>
    </source>
</evidence>
<sequence length="3030" mass="344035">MTEYSHEELIFFRHHFFLPPGLPQEDDHDVDLDNAVLRLVIEALEAFAGLVSEDQRPIVHNVTAAVRQLDETRDCDGIIDEITLLKALKKMSQESSVTIPFHISAQNAGIVFSTCKQSGGVLFEAFEVSPTNNAAMSTEGRLRRCFPGPVLLIEKEHFKNPEFLSTLAKTLSKMTFQKAIGSTPKVRKSQNDVDEKRDTTDPRIVTELLVAFLQPYSSVPTVHKIWKNTREEVLWHNTDMPWRRSPLWLLLRTVMQLLFSRSQMASSSQIDAVKSLCLYKLFMIYLLASVLSKSIAVGDSTDPDMISCMSAKIHRRLLKLNPAEDEPGIAFVQDVLEKTRQCLEERWSSVQKLDNKSLNLEGLKTLELKSDASLLLPGLDDFLSSIPNRSIVTDFGDFSPSPDLLKLTPGKLPVNDLFGSDDYLIYNLSAFESWVSSALPDWLAVNIKGPETCGDLETLMKKYHSSAKEYYSGNPETCSVMLLTLLELWIACDKSALALFPKLGDYDPGVQLESLQSLVLPLRGQMIRLLSIEKYLRDRRATARLGTAGSIFRDFGTPSCFSVRYYEESPKHKDLLHRIEANATEERKRKCQELSEKKLHYNNLVREYERRCCDTYEWTNRSGKCCSRHNNNCQKCELKRESERIRIDVHEWPLPSKELEKKSVVFELDAPEAFCAWRDLTVFLLLDVFGVAYGSNSQPRAAFPLDQYTALQQHFRGSRSRRLGLLSEDKPHVVTHRKRPSVPNTTKSDVCLNNGLNFHYYDSIQGCFVGHFSHSDSVPKMCTYQLPERRIEKNWESYQALSVFSCIVTRQLSLSPSPALATKALAVLSRLRDVVFGWLEKLRGKRDNTEDEIQRNEFAEKIVVTAMICSGTFDVDDRHLEEIFMEHRDASILIQCGVLIHELLLPTHVAIQSSLLSILHRRWQRLSWRAYPALFKKVEHIDASTCLDHAVMNCWPKFRRQCCWEAATSQIDHWVVSNTDGGSGQSLQVQFNLLTGDLLVNGLPLSRPPPQYEKHETYAELFGGIVLQITPSSKPGMKFSSKQCYADHYLDFGLNGSDLLVRASKKKVAFELVPKRVFRGKLPSTFVDKFVHWYDTTADIVEFRSTQQPWTLDSDTWILARDGSGWKLSKREELTLINPMSPTGEQLARVFAPLQHRLQINITLAGNDQTLEVELPRLKLAFFLRKGESSVLSRQFRGMEIDREQYIGTLIGLKNRLVMKNTSTGDRRVIIPFGEVSFARYGDHVSVSIEPAPTSTHVYRLDPMLGLRDNGDLQSKFFLCYLHAITSFCLPDVLTNSTGTEQALSILKSAAVMSTPLLNEENMALLRDIEALSPRRVYYPDHLKVMQTIVWDTRLPVLSQHAQFHQCVMGLWDQMKLAKLYHHEDYIEPPDIGDMTAILLRRDNVRSSTFRISGVGAEDFSNTFDVTYKSRDLGQSSDASKRAGLVAAMLFHRRPNLQYQVSGFVSRILSLLKTADTVQGPDNPEATQSMLDYDGRWLDGHAKHWADLWCWLHRQSQAIFSDEIKAPQLMMWLVTMAFSSDADMNMIQVAASLFSLPQLRDVRPPQIRSFRLQEGDKADEDILREVVRRHCLSYYQSPDFTESGYAGEKPWGQIMAQYEENKDSAVDELTRHLTSQWPIPSPEPPSGNTKRLVCDYVDLDQAMSAVKPKFQVWHENSLFNTYIRKIGSIIDIQSVEPLSVDEFHSESSRYTPTSQKTFIGSADLFMSTPPETVPSCPNMEDFAAKLLTDDWDNNTTEQQTSQTMSPARSKLESLIQDCKIKASSPYENEYAEEMDDSLESLRSGFGAQTHSLEFKTEDWISLLKQHLDDSVKYAENLLGTMKRFMYDGLRSRFSASIFSPGPRISPVFLLRQLSHGGWDSQDGWGSLPRAWKRWIVAYGLAITEVQRTRRLKKSLHNTIDLERELRNKGHTNWDPMKFPDSLLLEIESDIMIREVQEHIASEMRQPPNNQNAVMQLNMGEGKSSVIAPAVTAALADGSRLVRVVVAKPQSRQMFHMLVSKLGGLLNRRIFHLPFSRDLQCRLTIADATSIQNECRRCIDVGGVMLVQPEHVLSFKLMGLQSLITGKEEIGQSLLQTQHLFDTMSRDIVDESDENFSVKFELIYTMGEQGPIEFAPERWTVIQTVLKSIRDHVKGVKEVLPKSIEVTEAHEGHSGSFPRIRLLREDATEMLLAKVAYDICSEGFVGFPISRQPPAIRESVLKYISHTSLSPANIEKVEKGVFWTETTRHHLLLLRGLFAGGILAFAFGYKRWRVNYGLDNTRRPPTKLAVPYRAKDLPTQRSEFSHPDVVITLSCACYYYEGLSNEDLFLSFEHLLRSNQAAAEYDEWTYDSHDLPREFQQLEGVNMKDTVQCIKEVFPSFRYAKRTIDYFLQFIVFPKQMKEFPRKLSTSGWDIGAAKTHPTTGFSGTVDSKTVLPLDVEYLPLDEQKSTNALVLENLLRPENGVILLDPISKDGIDHGPSLNLQPSEANNLLSVVVGQQNPHIRVILDVGAQILELTNAQVATRWLAMTHDRDSAVQGAIYFDDNEELMVVDISGFVETLRTSPYGEHLDACLVFLDEAHTRGTDLKLPQDYRAAVTLGASLTRDRLAQACMRMRKLGEGQSVVFCVPQEIQTKIKEQWAISETHNDIRKSVSLWKAQGQRFEHQRLLWNEARTDRGIEMKAFHAEKFLEEEAQTLEQRYRPKLPSKYTSSDAISGRLLQIQARCEKVGSTNPDEATLQEEQERELSPETEQERQLERPPPAEAARHSIHTDLHSAITSGILHPTSPAFIPAFEALRKTSAAQHLDASMFPKDVLVTADFAQTIKETVIAGSVLDSYQRPVQWVLTSQPNNWNHIVIISPHEAQELLPAIQSSGSMTLHIYAPRPNLSLRPLDGLDLYTVPSSSMQAMTPISIHLKIQLNLYAGQLYFEEFSEYVAFCKMFRLSWQQAREGLEIAADGFILAGNLDKTTNFTESPVKFLKVHLMKSRRDCQSIEKTHLGKLLDGALLEGDDFKSQGMPEKGLPIRFAKK</sequence>
<evidence type="ECO:0000256" key="2">
    <source>
        <dbReference type="ARBA" id="ARBA00012759"/>
    </source>
</evidence>
<dbReference type="EMBL" id="LJZO01000037">
    <property type="protein sequence ID" value="ROV92465.1"/>
    <property type="molecule type" value="Genomic_DNA"/>
</dbReference>
<evidence type="ECO:0000256" key="5">
    <source>
        <dbReference type="ARBA" id="ARBA00022801"/>
    </source>
</evidence>
<protein>
    <recommendedName>
        <fullName evidence="2">ubiquitinyl hydrolase 1</fullName>
        <ecNumber evidence="2">3.4.19.12</ecNumber>
    </recommendedName>
</protein>
<dbReference type="InterPro" id="IPR046541">
    <property type="entry name" value="DUF6606"/>
</dbReference>
<dbReference type="GO" id="GO:0004843">
    <property type="term" value="F:cysteine-type deubiquitinase activity"/>
    <property type="evidence" value="ECO:0007669"/>
    <property type="project" value="UniProtKB-EC"/>
</dbReference>
<organism evidence="11 12">
    <name type="scientific">Cytospora chrysosperma</name>
    <name type="common">Cytospora canker fungus</name>
    <name type="synonym">Sphaeria chrysosperma</name>
    <dbReference type="NCBI Taxonomy" id="252740"/>
    <lineage>
        <taxon>Eukaryota</taxon>
        <taxon>Fungi</taxon>
        <taxon>Dikarya</taxon>
        <taxon>Ascomycota</taxon>
        <taxon>Pezizomycotina</taxon>
        <taxon>Sordariomycetes</taxon>
        <taxon>Sordariomycetidae</taxon>
        <taxon>Diaporthales</taxon>
        <taxon>Cytosporaceae</taxon>
        <taxon>Cytospora</taxon>
    </lineage>
</organism>
<dbReference type="OrthoDB" id="3182339at2759"/>